<keyword evidence="5" id="KW-1185">Reference proteome</keyword>
<dbReference type="Pfam" id="PF12799">
    <property type="entry name" value="LRR_4"/>
    <property type="match status" value="1"/>
</dbReference>
<dbReference type="PANTHER" id="PTHR48057:SF30">
    <property type="entry name" value="DNA-DAMAGE-REPAIR_TOLERATION DRT100-LIKE PROTEIN"/>
    <property type="match status" value="1"/>
</dbReference>
<feature type="signal peptide" evidence="3">
    <location>
        <begin position="1"/>
        <end position="22"/>
    </location>
</feature>
<keyword evidence="2" id="KW-0677">Repeat</keyword>
<dbReference type="PROSITE" id="PS51450">
    <property type="entry name" value="LRR"/>
    <property type="match status" value="1"/>
</dbReference>
<dbReference type="PANTHER" id="PTHR48057">
    <property type="entry name" value="LEUCINE-RICH REPEAT SERINE/THREONINE-PROTEIN KINASE 1"/>
    <property type="match status" value="1"/>
</dbReference>
<name>A0ABP0V4D1_9BRYO</name>
<evidence type="ECO:0000256" key="1">
    <source>
        <dbReference type="ARBA" id="ARBA00022614"/>
    </source>
</evidence>
<dbReference type="InterPro" id="IPR052595">
    <property type="entry name" value="LRRC69/RLP"/>
</dbReference>
<dbReference type="InterPro" id="IPR032675">
    <property type="entry name" value="LRR_dom_sf"/>
</dbReference>
<dbReference type="EMBL" id="OZ019901">
    <property type="protein sequence ID" value="CAK9236402.1"/>
    <property type="molecule type" value="Genomic_DNA"/>
</dbReference>
<dbReference type="Pfam" id="PF00560">
    <property type="entry name" value="LRR_1"/>
    <property type="match status" value="1"/>
</dbReference>
<organism evidence="4 5">
    <name type="scientific">Sphagnum troendelagicum</name>
    <dbReference type="NCBI Taxonomy" id="128251"/>
    <lineage>
        <taxon>Eukaryota</taxon>
        <taxon>Viridiplantae</taxon>
        <taxon>Streptophyta</taxon>
        <taxon>Embryophyta</taxon>
        <taxon>Bryophyta</taxon>
        <taxon>Sphagnophytina</taxon>
        <taxon>Sphagnopsida</taxon>
        <taxon>Sphagnales</taxon>
        <taxon>Sphagnaceae</taxon>
        <taxon>Sphagnum</taxon>
    </lineage>
</organism>
<gene>
    <name evidence="4" type="ORF">CSSPTR1EN2_LOCUS22874</name>
</gene>
<keyword evidence="3" id="KW-0732">Signal</keyword>
<keyword evidence="1" id="KW-0433">Leucine-rich repeat</keyword>
<dbReference type="Proteomes" id="UP001497512">
    <property type="component" value="Chromosome 9"/>
</dbReference>
<feature type="chain" id="PRO_5045588267" evidence="3">
    <location>
        <begin position="23"/>
        <end position="156"/>
    </location>
</feature>
<dbReference type="InterPro" id="IPR025875">
    <property type="entry name" value="Leu-rich_rpt_4"/>
</dbReference>
<dbReference type="Gene3D" id="3.80.10.10">
    <property type="entry name" value="Ribonuclease Inhibitor"/>
    <property type="match status" value="1"/>
</dbReference>
<proteinExistence type="predicted"/>
<reference evidence="4" key="1">
    <citation type="submission" date="2024-02" db="EMBL/GenBank/DDBJ databases">
        <authorList>
            <consortium name="ELIXIR-Norway"/>
            <consortium name="Elixir Norway"/>
        </authorList>
    </citation>
    <scope>NUCLEOTIDE SEQUENCE</scope>
</reference>
<dbReference type="SUPFAM" id="SSF52058">
    <property type="entry name" value="L domain-like"/>
    <property type="match status" value="1"/>
</dbReference>
<dbReference type="InterPro" id="IPR001611">
    <property type="entry name" value="Leu-rich_rpt"/>
</dbReference>
<evidence type="ECO:0000313" key="5">
    <source>
        <dbReference type="Proteomes" id="UP001497512"/>
    </source>
</evidence>
<sequence length="156" mass="16898">MSIRVMKLVLFALVLLSSAVSSYCYYVICYEDELLCVQYPIVNSTNKISIVVGLILDDASIVGTLPPEIGDLQNLAILDLSGNQLTGDIPNLGGLTWLQTLKLMNKFDGLIDLASIFNPSSTLNVLDLSWNNFSGPLPSINFLVVSSLCLNSQLGI</sequence>
<protein>
    <submittedName>
        <fullName evidence="4">Uncharacterized protein</fullName>
    </submittedName>
</protein>
<evidence type="ECO:0000256" key="2">
    <source>
        <dbReference type="ARBA" id="ARBA00022737"/>
    </source>
</evidence>
<accession>A0ABP0V4D1</accession>
<evidence type="ECO:0000256" key="3">
    <source>
        <dbReference type="SAM" id="SignalP"/>
    </source>
</evidence>
<evidence type="ECO:0000313" key="4">
    <source>
        <dbReference type="EMBL" id="CAK9236402.1"/>
    </source>
</evidence>